<protein>
    <recommendedName>
        <fullName evidence="4">Secreted protein</fullName>
    </recommendedName>
</protein>
<evidence type="ECO:0000313" key="3">
    <source>
        <dbReference type="Proteomes" id="UP000499080"/>
    </source>
</evidence>
<evidence type="ECO:0000313" key="2">
    <source>
        <dbReference type="EMBL" id="GBL95243.1"/>
    </source>
</evidence>
<gene>
    <name evidence="2" type="ORF">AVEN_37709_1</name>
</gene>
<feature type="chain" id="PRO_5021409304" description="Secreted protein" evidence="1">
    <location>
        <begin position="31"/>
        <end position="118"/>
    </location>
</feature>
<evidence type="ECO:0008006" key="4">
    <source>
        <dbReference type="Google" id="ProtNLM"/>
    </source>
</evidence>
<sequence length="118" mass="13299">MKLLVVSAMKFLFFQASLVILTSRFEVTRGRDLITLNRAHTMKTTLEVAPLFPSFRATQAGRRLTQGVRFSVNQDHMYGRSSPGASFKTGSLRARAPDLATRPPRSPFVQIKLTFRNI</sequence>
<accession>A0A4Y2BTH9</accession>
<organism evidence="2 3">
    <name type="scientific">Araneus ventricosus</name>
    <name type="common">Orbweaver spider</name>
    <name type="synonym">Epeira ventricosa</name>
    <dbReference type="NCBI Taxonomy" id="182803"/>
    <lineage>
        <taxon>Eukaryota</taxon>
        <taxon>Metazoa</taxon>
        <taxon>Ecdysozoa</taxon>
        <taxon>Arthropoda</taxon>
        <taxon>Chelicerata</taxon>
        <taxon>Arachnida</taxon>
        <taxon>Araneae</taxon>
        <taxon>Araneomorphae</taxon>
        <taxon>Entelegynae</taxon>
        <taxon>Araneoidea</taxon>
        <taxon>Araneidae</taxon>
        <taxon>Araneus</taxon>
    </lineage>
</organism>
<evidence type="ECO:0000256" key="1">
    <source>
        <dbReference type="SAM" id="SignalP"/>
    </source>
</evidence>
<dbReference type="Proteomes" id="UP000499080">
    <property type="component" value="Unassembled WGS sequence"/>
</dbReference>
<name>A0A4Y2BTH9_ARAVE</name>
<keyword evidence="3" id="KW-1185">Reference proteome</keyword>
<dbReference type="AlphaFoldDB" id="A0A4Y2BTH9"/>
<keyword evidence="1" id="KW-0732">Signal</keyword>
<feature type="signal peptide" evidence="1">
    <location>
        <begin position="1"/>
        <end position="30"/>
    </location>
</feature>
<comment type="caution">
    <text evidence="2">The sequence shown here is derived from an EMBL/GenBank/DDBJ whole genome shotgun (WGS) entry which is preliminary data.</text>
</comment>
<reference evidence="2 3" key="1">
    <citation type="journal article" date="2019" name="Sci. Rep.">
        <title>Orb-weaving spider Araneus ventricosus genome elucidates the spidroin gene catalogue.</title>
        <authorList>
            <person name="Kono N."/>
            <person name="Nakamura H."/>
            <person name="Ohtoshi R."/>
            <person name="Moran D.A.P."/>
            <person name="Shinohara A."/>
            <person name="Yoshida Y."/>
            <person name="Fujiwara M."/>
            <person name="Mori M."/>
            <person name="Tomita M."/>
            <person name="Arakawa K."/>
        </authorList>
    </citation>
    <scope>NUCLEOTIDE SEQUENCE [LARGE SCALE GENOMIC DNA]</scope>
</reference>
<dbReference type="EMBL" id="BGPR01000110">
    <property type="protein sequence ID" value="GBL95243.1"/>
    <property type="molecule type" value="Genomic_DNA"/>
</dbReference>
<proteinExistence type="predicted"/>